<dbReference type="PROSITE" id="PS50052">
    <property type="entry name" value="GUANYLATE_KINASE_2"/>
    <property type="match status" value="1"/>
</dbReference>
<sequence length="208" mass="23553">MAKHRSQKGTLFVISGPSGTGKGTVCKELLKENDLKLSISMTTRQPREGEQNGRDYFFVTREEFEKNIAEGNLLEYADVFGNLYGTPKDAVVRQLERGRNVLLEIDVQGALKVKEAMNEAVLVFLLPPSMKVLQERLSGRGTDSEEVIQRRFREALNEIRLLGEYDYYVVNDDLEEAVADVAAVVRAESRRVPGKVKPIIRDYEEEDN</sequence>
<dbReference type="InterPro" id="IPR020590">
    <property type="entry name" value="Guanylate_kinase_CS"/>
</dbReference>
<comment type="catalytic activity">
    <reaction evidence="10 11">
        <text>GMP + ATP = GDP + ADP</text>
        <dbReference type="Rhea" id="RHEA:20780"/>
        <dbReference type="ChEBI" id="CHEBI:30616"/>
        <dbReference type="ChEBI" id="CHEBI:58115"/>
        <dbReference type="ChEBI" id="CHEBI:58189"/>
        <dbReference type="ChEBI" id="CHEBI:456216"/>
        <dbReference type="EC" id="2.7.4.8"/>
    </reaction>
</comment>
<dbReference type="GO" id="GO:0005829">
    <property type="term" value="C:cytosol"/>
    <property type="evidence" value="ECO:0007669"/>
    <property type="project" value="TreeGrafter"/>
</dbReference>
<accession>A0A6N7X6V8</accession>
<dbReference type="PANTHER" id="PTHR23117:SF13">
    <property type="entry name" value="GUANYLATE KINASE"/>
    <property type="match status" value="1"/>
</dbReference>
<dbReference type="EC" id="2.7.4.8" evidence="3 11"/>
<name>A0A6N7X6V8_9FIRM</name>
<evidence type="ECO:0000256" key="4">
    <source>
        <dbReference type="ARBA" id="ARBA00016296"/>
    </source>
</evidence>
<evidence type="ECO:0000256" key="6">
    <source>
        <dbReference type="ARBA" id="ARBA00022741"/>
    </source>
</evidence>
<dbReference type="HAMAP" id="MF_00328">
    <property type="entry name" value="Guanylate_kinase"/>
    <property type="match status" value="1"/>
</dbReference>
<evidence type="ECO:0000256" key="3">
    <source>
        <dbReference type="ARBA" id="ARBA00012961"/>
    </source>
</evidence>
<dbReference type="PROSITE" id="PS00856">
    <property type="entry name" value="GUANYLATE_KINASE_1"/>
    <property type="match status" value="1"/>
</dbReference>
<dbReference type="GO" id="GO:0005524">
    <property type="term" value="F:ATP binding"/>
    <property type="evidence" value="ECO:0007669"/>
    <property type="project" value="UniProtKB-UniRule"/>
</dbReference>
<protein>
    <recommendedName>
        <fullName evidence="4 11">Guanylate kinase</fullName>
        <ecNumber evidence="3 11">2.7.4.8</ecNumber>
    </recommendedName>
    <alternativeName>
        <fullName evidence="9 11">GMP kinase</fullName>
    </alternativeName>
</protein>
<evidence type="ECO:0000313" key="13">
    <source>
        <dbReference type="EMBL" id="MST71272.1"/>
    </source>
</evidence>
<dbReference type="InterPro" id="IPR017665">
    <property type="entry name" value="Guanylate_kinase"/>
</dbReference>
<gene>
    <name evidence="11" type="primary">gmk</name>
    <name evidence="13" type="ORF">FYJ65_08135</name>
</gene>
<keyword evidence="6 11" id="KW-0547">Nucleotide-binding</keyword>
<dbReference type="SUPFAM" id="SSF52540">
    <property type="entry name" value="P-loop containing nucleoside triphosphate hydrolases"/>
    <property type="match status" value="1"/>
</dbReference>
<feature type="binding site" evidence="11">
    <location>
        <begin position="16"/>
        <end position="23"/>
    </location>
    <ligand>
        <name>ATP</name>
        <dbReference type="ChEBI" id="CHEBI:30616"/>
    </ligand>
</feature>
<evidence type="ECO:0000256" key="2">
    <source>
        <dbReference type="ARBA" id="ARBA00005790"/>
    </source>
</evidence>
<dbReference type="GO" id="GO:0004385">
    <property type="term" value="F:GMP kinase activity"/>
    <property type="evidence" value="ECO:0007669"/>
    <property type="project" value="UniProtKB-UniRule"/>
</dbReference>
<evidence type="ECO:0000256" key="11">
    <source>
        <dbReference type="HAMAP-Rule" id="MF_00328"/>
    </source>
</evidence>
<comment type="similarity">
    <text evidence="2 11">Belongs to the guanylate kinase family.</text>
</comment>
<evidence type="ECO:0000313" key="14">
    <source>
        <dbReference type="Proteomes" id="UP000469424"/>
    </source>
</evidence>
<dbReference type="Gene3D" id="3.30.63.10">
    <property type="entry name" value="Guanylate Kinase phosphate binding domain"/>
    <property type="match status" value="1"/>
</dbReference>
<evidence type="ECO:0000256" key="9">
    <source>
        <dbReference type="ARBA" id="ARBA00030128"/>
    </source>
</evidence>
<dbReference type="RefSeq" id="WP_154554836.1">
    <property type="nucleotide sequence ID" value="NZ_JAQXUZ010000009.1"/>
</dbReference>
<keyword evidence="7 11" id="KW-0418">Kinase</keyword>
<evidence type="ECO:0000256" key="10">
    <source>
        <dbReference type="ARBA" id="ARBA00048594"/>
    </source>
</evidence>
<dbReference type="Proteomes" id="UP000469424">
    <property type="component" value="Unassembled WGS sequence"/>
</dbReference>
<keyword evidence="11" id="KW-0963">Cytoplasm</keyword>
<evidence type="ECO:0000256" key="1">
    <source>
        <dbReference type="ARBA" id="ARBA00003531"/>
    </source>
</evidence>
<dbReference type="InterPro" id="IPR027417">
    <property type="entry name" value="P-loop_NTPase"/>
</dbReference>
<reference evidence="13 14" key="1">
    <citation type="submission" date="2019-08" db="EMBL/GenBank/DDBJ databases">
        <title>In-depth cultivation of the pig gut microbiome towards novel bacterial diversity and tailored functional studies.</title>
        <authorList>
            <person name="Wylensek D."/>
            <person name="Hitch T.C.A."/>
            <person name="Clavel T."/>
        </authorList>
    </citation>
    <scope>NUCLEOTIDE SEQUENCE [LARGE SCALE GENOMIC DNA]</scope>
    <source>
        <strain evidence="13 14">WCA-MUC-591-APC-4B</strain>
    </source>
</reference>
<comment type="caution">
    <text evidence="13">The sequence shown here is derived from an EMBL/GenBank/DDBJ whole genome shotgun (WGS) entry which is preliminary data.</text>
</comment>
<dbReference type="CDD" id="cd00071">
    <property type="entry name" value="GMPK"/>
    <property type="match status" value="1"/>
</dbReference>
<dbReference type="NCBIfam" id="TIGR03263">
    <property type="entry name" value="guanyl_kin"/>
    <property type="match status" value="1"/>
</dbReference>
<evidence type="ECO:0000256" key="8">
    <source>
        <dbReference type="ARBA" id="ARBA00022840"/>
    </source>
</evidence>
<keyword evidence="8 11" id="KW-0067">ATP-binding</keyword>
<evidence type="ECO:0000256" key="7">
    <source>
        <dbReference type="ARBA" id="ARBA00022777"/>
    </source>
</evidence>
<dbReference type="Gene3D" id="3.40.50.300">
    <property type="entry name" value="P-loop containing nucleotide triphosphate hydrolases"/>
    <property type="match status" value="1"/>
</dbReference>
<proteinExistence type="inferred from homology"/>
<organism evidence="13 14">
    <name type="scientific">Mogibacterium kristiansenii</name>
    <dbReference type="NCBI Taxonomy" id="2606708"/>
    <lineage>
        <taxon>Bacteria</taxon>
        <taxon>Bacillati</taxon>
        <taxon>Bacillota</taxon>
        <taxon>Clostridia</taxon>
        <taxon>Peptostreptococcales</taxon>
        <taxon>Anaerovoracaceae</taxon>
        <taxon>Mogibacterium</taxon>
    </lineage>
</organism>
<keyword evidence="5 11" id="KW-0808">Transferase</keyword>
<dbReference type="SMART" id="SM00072">
    <property type="entry name" value="GuKc"/>
    <property type="match status" value="1"/>
</dbReference>
<comment type="function">
    <text evidence="1 11">Essential for recycling GMP and indirectly, cGMP.</text>
</comment>
<dbReference type="InterPro" id="IPR008144">
    <property type="entry name" value="Guanylate_kin-like_dom"/>
</dbReference>
<comment type="subcellular location">
    <subcellularLocation>
        <location evidence="11">Cytoplasm</location>
    </subcellularLocation>
</comment>
<evidence type="ECO:0000259" key="12">
    <source>
        <dbReference type="PROSITE" id="PS50052"/>
    </source>
</evidence>
<dbReference type="InterPro" id="IPR008145">
    <property type="entry name" value="GK/Ca_channel_bsu"/>
</dbReference>
<dbReference type="PANTHER" id="PTHR23117">
    <property type="entry name" value="GUANYLATE KINASE-RELATED"/>
    <property type="match status" value="1"/>
</dbReference>
<dbReference type="EMBL" id="VUNA01000018">
    <property type="protein sequence ID" value="MST71272.1"/>
    <property type="molecule type" value="Genomic_DNA"/>
</dbReference>
<dbReference type="Pfam" id="PF00625">
    <property type="entry name" value="Guanylate_kin"/>
    <property type="match status" value="1"/>
</dbReference>
<evidence type="ECO:0000256" key="5">
    <source>
        <dbReference type="ARBA" id="ARBA00022679"/>
    </source>
</evidence>
<feature type="domain" description="Guanylate kinase-like" evidence="12">
    <location>
        <begin position="9"/>
        <end position="186"/>
    </location>
</feature>
<dbReference type="FunFam" id="3.30.63.10:FF:000002">
    <property type="entry name" value="Guanylate kinase 1"/>
    <property type="match status" value="1"/>
</dbReference>
<keyword evidence="14" id="KW-1185">Reference proteome</keyword>
<dbReference type="AlphaFoldDB" id="A0A6N7X6V8"/>